<proteinExistence type="predicted"/>
<gene>
    <name evidence="1" type="ORF">TM448B03782_0007</name>
</gene>
<sequence length="127" mass="15105">MKEPLYSGIVKDIRSDSRGFVLILEFRGKEYLLFFTKAGFMRGGELHRGKQYNMLLEGKVKWTQIIHEKCLSHIICAPSFIRTLKETPHMMESITDSLMLEWREFPIEKPVNYYKPYREIIKAKMEK</sequence>
<dbReference type="AlphaFoldDB" id="A0A6M3XY28"/>
<reference evidence="1" key="1">
    <citation type="submission" date="2020-03" db="EMBL/GenBank/DDBJ databases">
        <title>The deep terrestrial virosphere.</title>
        <authorList>
            <person name="Holmfeldt K."/>
            <person name="Nilsson E."/>
            <person name="Simone D."/>
            <person name="Lopez-Fernandez M."/>
            <person name="Wu X."/>
            <person name="de Brujin I."/>
            <person name="Lundin D."/>
            <person name="Andersson A."/>
            <person name="Bertilsson S."/>
            <person name="Dopson M."/>
        </authorList>
    </citation>
    <scope>NUCLEOTIDE SEQUENCE</scope>
    <source>
        <strain evidence="1">TM448B03782</strain>
    </source>
</reference>
<dbReference type="EMBL" id="MT145039">
    <property type="protein sequence ID" value="QJI02881.1"/>
    <property type="molecule type" value="Genomic_DNA"/>
</dbReference>
<name>A0A6M3XY28_9ZZZZ</name>
<accession>A0A6M3XY28</accession>
<organism evidence="1">
    <name type="scientific">viral metagenome</name>
    <dbReference type="NCBI Taxonomy" id="1070528"/>
    <lineage>
        <taxon>unclassified sequences</taxon>
        <taxon>metagenomes</taxon>
        <taxon>organismal metagenomes</taxon>
    </lineage>
</organism>
<protein>
    <submittedName>
        <fullName evidence="1">Uncharacterized protein</fullName>
    </submittedName>
</protein>
<evidence type="ECO:0000313" key="1">
    <source>
        <dbReference type="EMBL" id="QJI02881.1"/>
    </source>
</evidence>